<proteinExistence type="predicted"/>
<accession>A0A7W5ESI6</accession>
<sequence length="74" mass="8623">MGTWRSRLGEQLRRVAERYPPRLEVDLESLADAITVVFEGAFIVSRTYREPAVVAQQLRHYRNYLDLLFSPDLA</sequence>
<dbReference type="Proteomes" id="UP000518892">
    <property type="component" value="Unassembled WGS sequence"/>
</dbReference>
<protein>
    <recommendedName>
        <fullName evidence="3">BetI-type transcriptional repressor C-terminal domain-containing protein</fullName>
    </recommendedName>
</protein>
<name>A0A7W5ESI6_9GAMM</name>
<evidence type="ECO:0000313" key="2">
    <source>
        <dbReference type="Proteomes" id="UP000518892"/>
    </source>
</evidence>
<dbReference type="Gene3D" id="1.10.357.10">
    <property type="entry name" value="Tetracycline Repressor, domain 2"/>
    <property type="match status" value="1"/>
</dbReference>
<evidence type="ECO:0008006" key="3">
    <source>
        <dbReference type="Google" id="ProtNLM"/>
    </source>
</evidence>
<comment type="caution">
    <text evidence="1">The sequence shown here is derived from an EMBL/GenBank/DDBJ whole genome shotgun (WGS) entry which is preliminary data.</text>
</comment>
<dbReference type="AlphaFoldDB" id="A0A7W5ESI6"/>
<dbReference type="EMBL" id="JACHXR010000002">
    <property type="protein sequence ID" value="MBB3230227.1"/>
    <property type="molecule type" value="Genomic_DNA"/>
</dbReference>
<keyword evidence="2" id="KW-1185">Reference proteome</keyword>
<dbReference type="SUPFAM" id="SSF48498">
    <property type="entry name" value="Tetracyclin repressor-like, C-terminal domain"/>
    <property type="match status" value="1"/>
</dbReference>
<reference evidence="1 2" key="1">
    <citation type="submission" date="2020-08" db="EMBL/GenBank/DDBJ databases">
        <title>Genomic Encyclopedia of Type Strains, Phase III (KMG-III): the genomes of soil and plant-associated and newly described type strains.</title>
        <authorList>
            <person name="Whitman W."/>
        </authorList>
    </citation>
    <scope>NUCLEOTIDE SEQUENCE [LARGE SCALE GENOMIC DNA]</scope>
    <source>
        <strain evidence="1 2">CECT 7744</strain>
    </source>
</reference>
<organism evidence="1 2">
    <name type="scientific">Halomonas stenophila</name>
    <dbReference type="NCBI Taxonomy" id="795312"/>
    <lineage>
        <taxon>Bacteria</taxon>
        <taxon>Pseudomonadati</taxon>
        <taxon>Pseudomonadota</taxon>
        <taxon>Gammaproteobacteria</taxon>
        <taxon>Oceanospirillales</taxon>
        <taxon>Halomonadaceae</taxon>
        <taxon>Halomonas</taxon>
    </lineage>
</organism>
<gene>
    <name evidence="1" type="ORF">FHR97_001061</name>
</gene>
<evidence type="ECO:0000313" key="1">
    <source>
        <dbReference type="EMBL" id="MBB3230227.1"/>
    </source>
</evidence>
<dbReference type="InterPro" id="IPR036271">
    <property type="entry name" value="Tet_transcr_reg_TetR-rel_C_sf"/>
</dbReference>